<accession>A0ABU4P4W3</accession>
<dbReference type="Proteomes" id="UP001277471">
    <property type="component" value="Unassembled WGS sequence"/>
</dbReference>
<organism evidence="1 2">
    <name type="scientific">Azospirillum brasilense</name>
    <dbReference type="NCBI Taxonomy" id="192"/>
    <lineage>
        <taxon>Bacteria</taxon>
        <taxon>Pseudomonadati</taxon>
        <taxon>Pseudomonadota</taxon>
        <taxon>Alphaproteobacteria</taxon>
        <taxon>Rhodospirillales</taxon>
        <taxon>Azospirillaceae</taxon>
        <taxon>Azospirillum</taxon>
    </lineage>
</organism>
<protein>
    <submittedName>
        <fullName evidence="1">Uncharacterized protein</fullName>
    </submittedName>
</protein>
<evidence type="ECO:0000313" key="2">
    <source>
        <dbReference type="Proteomes" id="UP001277471"/>
    </source>
</evidence>
<dbReference type="GeneID" id="56451326"/>
<keyword evidence="2" id="KW-1185">Reference proteome</keyword>
<sequence length="65" mass="7369">MTTISGASDKLALETFYRLDAWGGSGMVPWIRPTNGTVRHIRFAKDNGVLLQAIHRWKRADRLKS</sequence>
<evidence type="ECO:0000313" key="1">
    <source>
        <dbReference type="EMBL" id="MDX5952152.1"/>
    </source>
</evidence>
<proteinExistence type="predicted"/>
<name>A0ABU4P4W3_AZOBR</name>
<reference evidence="1 2" key="1">
    <citation type="submission" date="2023-11" db="EMBL/GenBank/DDBJ databases">
        <title>MicrobeMod: A computational toolkit for identifying prokaryotic methylation and restriction-modification with nanopore sequencing.</title>
        <authorList>
            <person name="Crits-Christoph A."/>
            <person name="Kang S.C."/>
            <person name="Lee H."/>
            <person name="Ostrov N."/>
        </authorList>
    </citation>
    <scope>NUCLEOTIDE SEQUENCE [LARGE SCALE GENOMIC DNA]</scope>
    <source>
        <strain evidence="1 2">ATCC 29145</strain>
    </source>
</reference>
<comment type="caution">
    <text evidence="1">The sequence shown here is derived from an EMBL/GenBank/DDBJ whole genome shotgun (WGS) entry which is preliminary data.</text>
</comment>
<gene>
    <name evidence="1" type="ORF">SIM66_13250</name>
</gene>
<dbReference type="EMBL" id="JAWXYC010000003">
    <property type="protein sequence ID" value="MDX5952152.1"/>
    <property type="molecule type" value="Genomic_DNA"/>
</dbReference>
<dbReference type="RefSeq" id="WP_137165219.1">
    <property type="nucleotide sequence ID" value="NZ_CP012915.1"/>
</dbReference>